<comment type="caution">
    <text evidence="1">The sequence shown here is derived from an EMBL/GenBank/DDBJ whole genome shotgun (WGS) entry which is preliminary data.</text>
</comment>
<dbReference type="RefSeq" id="WP_346045365.1">
    <property type="nucleotide sequence ID" value="NZ_BAAACP010000011.1"/>
</dbReference>
<name>A0ABN1M5U3_9FIRM</name>
<dbReference type="PANTHER" id="PTHR41260:SF1">
    <property type="entry name" value="PROTEIN ECSC"/>
    <property type="match status" value="1"/>
</dbReference>
<dbReference type="EMBL" id="BAAACP010000011">
    <property type="protein sequence ID" value="GAA0864679.1"/>
    <property type="molecule type" value="Genomic_DNA"/>
</dbReference>
<organism evidence="1 2">
    <name type="scientific">Paraclostridium tenue</name>
    <dbReference type="NCBI Taxonomy" id="1737"/>
    <lineage>
        <taxon>Bacteria</taxon>
        <taxon>Bacillati</taxon>
        <taxon>Bacillota</taxon>
        <taxon>Clostridia</taxon>
        <taxon>Peptostreptococcales</taxon>
        <taxon>Peptostreptococcaceae</taxon>
        <taxon>Paraclostridium</taxon>
    </lineage>
</organism>
<sequence>MNDYNHIKLKELETWKEKMRKKPSIINKVSKETQNKINSILPEKYHNIITTAIKNMTKVVLFGSKYTTKPPIKNLSLEERDELAYEKIRLYKKTAMLEGAGTGAGGILIGLADFPLLLSIKIKLLYEIASIYGFDTKDYKERLYILNIFQLAFSSQNHVNTIFKKMENFDEFKDTLSDNINEFDWRSFQQEYRDYIDLAKLLQQVPGIGAFVGAYVNHKLVDKLGEYAIYSYHMRLLNTGNCIIEKESWISKKYKHIMSKRNFK</sequence>
<evidence type="ECO:0000313" key="2">
    <source>
        <dbReference type="Proteomes" id="UP001400965"/>
    </source>
</evidence>
<reference evidence="1 2" key="1">
    <citation type="journal article" date="2019" name="Int. J. Syst. Evol. Microbiol.">
        <title>The Global Catalogue of Microorganisms (GCM) 10K type strain sequencing project: providing services to taxonomists for standard genome sequencing and annotation.</title>
        <authorList>
            <consortium name="The Broad Institute Genomics Platform"/>
            <consortium name="The Broad Institute Genome Sequencing Center for Infectious Disease"/>
            <person name="Wu L."/>
            <person name="Ma J."/>
        </authorList>
    </citation>
    <scope>NUCLEOTIDE SEQUENCE [LARGE SCALE GENOMIC DNA]</scope>
    <source>
        <strain evidence="1 2">JCM 6486</strain>
    </source>
</reference>
<evidence type="ECO:0000313" key="1">
    <source>
        <dbReference type="EMBL" id="GAA0864679.1"/>
    </source>
</evidence>
<accession>A0ABN1M5U3</accession>
<dbReference type="Pfam" id="PF12787">
    <property type="entry name" value="EcsC"/>
    <property type="match status" value="1"/>
</dbReference>
<gene>
    <name evidence="1" type="ORF">GCM10008917_19120</name>
</gene>
<keyword evidence="2" id="KW-1185">Reference proteome</keyword>
<dbReference type="PANTHER" id="PTHR41260">
    <property type="entry name" value="PROTEIN ECSC"/>
    <property type="match status" value="1"/>
</dbReference>
<dbReference type="InterPro" id="IPR024787">
    <property type="entry name" value="EcsC"/>
</dbReference>
<dbReference type="Proteomes" id="UP001400965">
    <property type="component" value="Unassembled WGS sequence"/>
</dbReference>
<protein>
    <submittedName>
        <fullName evidence="1">EcsC family protein</fullName>
    </submittedName>
</protein>
<proteinExistence type="predicted"/>